<keyword evidence="2" id="KW-1185">Reference proteome</keyword>
<accession>A0ABR4H2G5</accession>
<dbReference type="EMBL" id="JBFXLT010000085">
    <property type="protein sequence ID" value="KAL2809648.1"/>
    <property type="molecule type" value="Genomic_DNA"/>
</dbReference>
<comment type="caution">
    <text evidence="1">The sequence shown here is derived from an EMBL/GenBank/DDBJ whole genome shotgun (WGS) entry which is preliminary data.</text>
</comment>
<evidence type="ECO:0000313" key="1">
    <source>
        <dbReference type="EMBL" id="KAL2809648.1"/>
    </source>
</evidence>
<sequence>MVRQLDFTTKELRYPHRFPNRVDFLRHLKNLYATNEAWIIRAYKQIGWDRPHIQNAFFTHCRDALEANGELPDSLNRVALEHYARRDLYDHYDLDYNSLNLSQEQILAVENTFRQGYSAPLIAIIYAHCPGLVRTHAHLAAKDVFHSDIVSWAGYGATGENRPQAIAFQKLESLSIKPAMSVDERGRPMTAEQVGPSEITLTNCYYRLPKIKEIFMMPARVRIGGLDPYHIEYESPIQKLTLEIHKSSRFDYDAFFPMLKNLRQLSLILPRADSRNHGPVLHHKLWTVLDHLNDRLEYLDIYQGDFITTPGGPILCTTTDSYFCAPFAKFTRLKYLATTPLILNGHQCQHTPGTKLAAHLPPNLISLALYTENNSIERDYIFDLSTEETNLVAEAAATGIQCITLDSDIDGPFPISAMVSEAQRHPRLIFQYNEPDSMLFGGEQAPFADFSRERFRVEACRVKRRRTKIPSIIPKGLEVLGWKGELGHGRRRRREREGLRDVYWAGAAKRTKLLA</sequence>
<gene>
    <name evidence="1" type="ORF">BJX63DRAFT_435024</name>
</gene>
<reference evidence="1 2" key="1">
    <citation type="submission" date="2024-07" db="EMBL/GenBank/DDBJ databases">
        <title>Section-level genome sequencing and comparative genomics of Aspergillus sections Usti and Cavernicolus.</title>
        <authorList>
            <consortium name="Lawrence Berkeley National Laboratory"/>
            <person name="Nybo J.L."/>
            <person name="Vesth T.C."/>
            <person name="Theobald S."/>
            <person name="Frisvad J.C."/>
            <person name="Larsen T.O."/>
            <person name="Kjaerboelling I."/>
            <person name="Rothschild-Mancinelli K."/>
            <person name="Lyhne E.K."/>
            <person name="Kogle M.E."/>
            <person name="Barry K."/>
            <person name="Clum A."/>
            <person name="Na H."/>
            <person name="Ledsgaard L."/>
            <person name="Lin J."/>
            <person name="Lipzen A."/>
            <person name="Kuo A."/>
            <person name="Riley R."/>
            <person name="Mondo S."/>
            <person name="Labutti K."/>
            <person name="Haridas S."/>
            <person name="Pangalinan J."/>
            <person name="Salamov A.A."/>
            <person name="Simmons B.A."/>
            <person name="Magnuson J.K."/>
            <person name="Chen J."/>
            <person name="Drula E."/>
            <person name="Henrissat B."/>
            <person name="Wiebenga A."/>
            <person name="Lubbers R.J."/>
            <person name="Gomes A.C."/>
            <person name="Makela M.R."/>
            <person name="Stajich J."/>
            <person name="Grigoriev I.V."/>
            <person name="Mortensen U.H."/>
            <person name="De Vries R.P."/>
            <person name="Baker S.E."/>
            <person name="Andersen M.R."/>
        </authorList>
    </citation>
    <scope>NUCLEOTIDE SEQUENCE [LARGE SCALE GENOMIC DNA]</scope>
    <source>
        <strain evidence="1 2">CBS 588.65</strain>
    </source>
</reference>
<protein>
    <submittedName>
        <fullName evidence="1">Uncharacterized protein</fullName>
    </submittedName>
</protein>
<proteinExistence type="predicted"/>
<organism evidence="1 2">
    <name type="scientific">Aspergillus granulosus</name>
    <dbReference type="NCBI Taxonomy" id="176169"/>
    <lineage>
        <taxon>Eukaryota</taxon>
        <taxon>Fungi</taxon>
        <taxon>Dikarya</taxon>
        <taxon>Ascomycota</taxon>
        <taxon>Pezizomycotina</taxon>
        <taxon>Eurotiomycetes</taxon>
        <taxon>Eurotiomycetidae</taxon>
        <taxon>Eurotiales</taxon>
        <taxon>Aspergillaceae</taxon>
        <taxon>Aspergillus</taxon>
        <taxon>Aspergillus subgen. Nidulantes</taxon>
    </lineage>
</organism>
<evidence type="ECO:0000313" key="2">
    <source>
        <dbReference type="Proteomes" id="UP001610334"/>
    </source>
</evidence>
<dbReference type="Proteomes" id="UP001610334">
    <property type="component" value="Unassembled WGS sequence"/>
</dbReference>
<name>A0ABR4H2G5_9EURO</name>